<keyword evidence="5" id="KW-1185">Reference proteome</keyword>
<organism evidence="4 5">
    <name type="scientific">Mytilus coruscus</name>
    <name type="common">Sea mussel</name>
    <dbReference type="NCBI Taxonomy" id="42192"/>
    <lineage>
        <taxon>Eukaryota</taxon>
        <taxon>Metazoa</taxon>
        <taxon>Spiralia</taxon>
        <taxon>Lophotrochozoa</taxon>
        <taxon>Mollusca</taxon>
        <taxon>Bivalvia</taxon>
        <taxon>Autobranchia</taxon>
        <taxon>Pteriomorphia</taxon>
        <taxon>Mytilida</taxon>
        <taxon>Mytiloidea</taxon>
        <taxon>Mytilidae</taxon>
        <taxon>Mytilinae</taxon>
        <taxon>Mytilus</taxon>
    </lineage>
</organism>
<dbReference type="AlphaFoldDB" id="A0A6J8CPF6"/>
<keyword evidence="1" id="KW-0862">Zinc</keyword>
<evidence type="ECO:0000256" key="1">
    <source>
        <dbReference type="PROSITE-ProRule" id="PRU00723"/>
    </source>
</evidence>
<dbReference type="GO" id="GO:0008270">
    <property type="term" value="F:zinc ion binding"/>
    <property type="evidence" value="ECO:0007669"/>
    <property type="project" value="UniProtKB-KW"/>
</dbReference>
<gene>
    <name evidence="4" type="ORF">MCOR_32265</name>
</gene>
<dbReference type="EMBL" id="CACVKT020005775">
    <property type="protein sequence ID" value="CAC5397855.1"/>
    <property type="molecule type" value="Genomic_DNA"/>
</dbReference>
<dbReference type="OrthoDB" id="10035003at2759"/>
<proteinExistence type="predicted"/>
<keyword evidence="1" id="KW-0863">Zinc-finger</keyword>
<feature type="domain" description="C3H1-type" evidence="3">
    <location>
        <begin position="114"/>
        <end position="142"/>
    </location>
</feature>
<evidence type="ECO:0000313" key="4">
    <source>
        <dbReference type="EMBL" id="CAC5397855.1"/>
    </source>
</evidence>
<reference evidence="4 5" key="1">
    <citation type="submission" date="2020-06" db="EMBL/GenBank/DDBJ databases">
        <authorList>
            <person name="Li R."/>
            <person name="Bekaert M."/>
        </authorList>
    </citation>
    <scope>NUCLEOTIDE SEQUENCE [LARGE SCALE GENOMIC DNA]</scope>
    <source>
        <strain evidence="5">wild</strain>
    </source>
</reference>
<dbReference type="InterPro" id="IPR000571">
    <property type="entry name" value="Znf_CCCH"/>
</dbReference>
<sequence length="153" mass="17514">MPGGKKSLARGKKSPARGQGGKKRRMADSQEPTIEHNERYANKSHGWGTYDEQFRLLKAQRPQSSWAFINQDLLSFYITTAMRDQGQSNDNKVGIIAETEPLHSFRQPSCQQNFQQARICNAYNTKGKRCNFNPCRFKHTWSVCGGQHPPFYC</sequence>
<feature type="zinc finger region" description="C3H1-type" evidence="1">
    <location>
        <begin position="114"/>
        <end position="142"/>
    </location>
</feature>
<dbReference type="PROSITE" id="PS50103">
    <property type="entry name" value="ZF_C3H1"/>
    <property type="match status" value="1"/>
</dbReference>
<name>A0A6J8CPF6_MYTCO</name>
<evidence type="ECO:0000256" key="2">
    <source>
        <dbReference type="SAM" id="MobiDB-lite"/>
    </source>
</evidence>
<evidence type="ECO:0000259" key="3">
    <source>
        <dbReference type="PROSITE" id="PS50103"/>
    </source>
</evidence>
<feature type="compositionally biased region" description="Basic residues" evidence="2">
    <location>
        <begin position="7"/>
        <end position="25"/>
    </location>
</feature>
<feature type="region of interest" description="Disordered" evidence="2">
    <location>
        <begin position="1"/>
        <end position="42"/>
    </location>
</feature>
<keyword evidence="1" id="KW-0479">Metal-binding</keyword>
<evidence type="ECO:0000313" key="5">
    <source>
        <dbReference type="Proteomes" id="UP000507470"/>
    </source>
</evidence>
<protein>
    <recommendedName>
        <fullName evidence="3">C3H1-type domain-containing protein</fullName>
    </recommendedName>
</protein>
<accession>A0A6J8CPF6</accession>
<dbReference type="Proteomes" id="UP000507470">
    <property type="component" value="Unassembled WGS sequence"/>
</dbReference>